<evidence type="ECO:0000313" key="4">
    <source>
        <dbReference type="Proteomes" id="UP000262825"/>
    </source>
</evidence>
<dbReference type="InterPro" id="IPR037804">
    <property type="entry name" value="SGF73"/>
</dbReference>
<dbReference type="AlphaFoldDB" id="A0A376B4A2"/>
<dbReference type="GO" id="GO:0006357">
    <property type="term" value="P:regulation of transcription by RNA polymerase II"/>
    <property type="evidence" value="ECO:0007669"/>
    <property type="project" value="TreeGrafter"/>
</dbReference>
<feature type="region of interest" description="Disordered" evidence="1">
    <location>
        <begin position="670"/>
        <end position="698"/>
    </location>
</feature>
<dbReference type="PANTHER" id="PTHR47805:SF1">
    <property type="entry name" value="SAGA-ASSOCIATED FACTOR 73"/>
    <property type="match status" value="1"/>
</dbReference>
<feature type="compositionally biased region" description="Polar residues" evidence="1">
    <location>
        <begin position="124"/>
        <end position="135"/>
    </location>
</feature>
<dbReference type="Pfam" id="PF08313">
    <property type="entry name" value="SCA7"/>
    <property type="match status" value="1"/>
</dbReference>
<dbReference type="InterPro" id="IPR041251">
    <property type="entry name" value="Znf_C2H2_13"/>
</dbReference>
<dbReference type="Gene3D" id="6.10.140.670">
    <property type="match status" value="1"/>
</dbReference>
<feature type="region of interest" description="Disordered" evidence="1">
    <location>
        <begin position="124"/>
        <end position="179"/>
    </location>
</feature>
<evidence type="ECO:0000313" key="3">
    <source>
        <dbReference type="EMBL" id="SSD59503.1"/>
    </source>
</evidence>
<feature type="compositionally biased region" description="Low complexity" evidence="1">
    <location>
        <begin position="670"/>
        <end position="680"/>
    </location>
</feature>
<feature type="region of interest" description="Disordered" evidence="1">
    <location>
        <begin position="592"/>
        <end position="638"/>
    </location>
</feature>
<dbReference type="GO" id="GO:0000124">
    <property type="term" value="C:SAGA complex"/>
    <property type="evidence" value="ECO:0007669"/>
    <property type="project" value="InterPro"/>
</dbReference>
<feature type="region of interest" description="Disordered" evidence="1">
    <location>
        <begin position="260"/>
        <end position="321"/>
    </location>
</feature>
<proteinExistence type="predicted"/>
<dbReference type="EMBL" id="UFAJ01000153">
    <property type="protein sequence ID" value="SSD59503.1"/>
    <property type="molecule type" value="Genomic_DNA"/>
</dbReference>
<dbReference type="Proteomes" id="UP000262825">
    <property type="component" value="Unassembled WGS sequence"/>
</dbReference>
<feature type="compositionally biased region" description="Polar residues" evidence="1">
    <location>
        <begin position="262"/>
        <end position="275"/>
    </location>
</feature>
<gene>
    <name evidence="3" type="ORF">SCODWIG_01264</name>
</gene>
<dbReference type="PANTHER" id="PTHR47805">
    <property type="entry name" value="SAGA-ASSOCIATED FACTOR 73"/>
    <property type="match status" value="1"/>
</dbReference>
<dbReference type="VEuPathDB" id="FungiDB:SCODWIG_01264"/>
<name>A0A376B4A2_9ASCO</name>
<reference evidence="4" key="1">
    <citation type="submission" date="2018-06" db="EMBL/GenBank/DDBJ databases">
        <authorList>
            <person name="Guldener U."/>
        </authorList>
    </citation>
    <scope>NUCLEOTIDE SEQUENCE [LARGE SCALE GENOMIC DNA]</scope>
    <source>
        <strain evidence="4">UTAD17</strain>
    </source>
</reference>
<feature type="domain" description="SCA7" evidence="2">
    <location>
        <begin position="181"/>
        <end position="248"/>
    </location>
</feature>
<dbReference type="Gene3D" id="3.30.160.60">
    <property type="entry name" value="Classic Zinc Finger"/>
    <property type="match status" value="1"/>
</dbReference>
<dbReference type="PROSITE" id="PS51505">
    <property type="entry name" value="SCA7"/>
    <property type="match status" value="1"/>
</dbReference>
<evidence type="ECO:0000256" key="1">
    <source>
        <dbReference type="SAM" id="MobiDB-lite"/>
    </source>
</evidence>
<dbReference type="GO" id="GO:0031048">
    <property type="term" value="P:regulatory ncRNA-mediated heterochromatin formation"/>
    <property type="evidence" value="ECO:0007669"/>
    <property type="project" value="TreeGrafter"/>
</dbReference>
<evidence type="ECO:0000259" key="2">
    <source>
        <dbReference type="PROSITE" id="PS51505"/>
    </source>
</evidence>
<feature type="compositionally biased region" description="Low complexity" evidence="1">
    <location>
        <begin position="622"/>
        <end position="638"/>
    </location>
</feature>
<feature type="region of interest" description="Disordered" evidence="1">
    <location>
        <begin position="51"/>
        <end position="70"/>
    </location>
</feature>
<feature type="region of interest" description="Disordered" evidence="1">
    <location>
        <begin position="547"/>
        <end position="571"/>
    </location>
</feature>
<accession>A0A376B4A2</accession>
<organism evidence="3 4">
    <name type="scientific">Saccharomycodes ludwigii</name>
    <dbReference type="NCBI Taxonomy" id="36035"/>
    <lineage>
        <taxon>Eukaryota</taxon>
        <taxon>Fungi</taxon>
        <taxon>Dikarya</taxon>
        <taxon>Ascomycota</taxon>
        <taxon>Saccharomycotina</taxon>
        <taxon>Saccharomycetes</taxon>
        <taxon>Saccharomycodales</taxon>
        <taxon>Saccharomycodaceae</taxon>
        <taxon>Saccharomycodes</taxon>
    </lineage>
</organism>
<protein>
    <recommendedName>
        <fullName evidence="2">SCA7 domain-containing protein</fullName>
    </recommendedName>
</protein>
<feature type="compositionally biased region" description="Basic and acidic residues" evidence="1">
    <location>
        <begin position="136"/>
        <end position="146"/>
    </location>
</feature>
<dbReference type="Pfam" id="PF18508">
    <property type="entry name" value="zf_C2H2_13"/>
    <property type="match status" value="1"/>
</dbReference>
<feature type="compositionally biased region" description="Low complexity" evidence="1">
    <location>
        <begin position="592"/>
        <end position="606"/>
    </location>
</feature>
<feature type="compositionally biased region" description="Polar residues" evidence="1">
    <location>
        <begin position="550"/>
        <end position="571"/>
    </location>
</feature>
<dbReference type="InterPro" id="IPR013243">
    <property type="entry name" value="SCA7_dom"/>
</dbReference>
<dbReference type="GO" id="GO:1904802">
    <property type="term" value="P:RITS complex assembly"/>
    <property type="evidence" value="ECO:0007669"/>
    <property type="project" value="TreeGrafter"/>
</dbReference>
<feature type="compositionally biased region" description="Polar residues" evidence="1">
    <location>
        <begin position="612"/>
        <end position="621"/>
    </location>
</feature>
<feature type="region of interest" description="Disordered" evidence="1">
    <location>
        <begin position="15"/>
        <end position="35"/>
    </location>
</feature>
<sequence length="698" mass="76753">MTLSDTVANQVITSVKESSPLPLPQKPTDDNTNKKVAPGWHNLNLIVKQNQQQEKPQGEEHDTDTNNWKQQLFNPNTTILDNPIENGLEYRVCNKCGKPISLNVIAQHIENNCGPIPINLPASTGTTDTATSNDKTSTEKVKDHNTTGKRQRLKTEHESTKSSATDPPTSPPKKKRTKNKAIVTDGIIDLDKQCGAELPNNMGQCGRSLTCKTHSMGAKRGVIGRSKPFDILLAQYQKDNKLKITVGAATKAQLEQEENGIVVSTTDNGNSNSNADNEDATANLLKNKSTRKYTKTKNADATAAVKKGNPGRKPKDPSIKRKTAEEKQLLKKQKQQLKKQQHLLKQQEKKRVKQQQKLLQKQQQQLLKQQQQKQQQLQQQKHILTTDEETNMVLNGISRSLPLPLENYVLTSTRIRTKNFRMRQMFGSAFNIKPGYSKPGFGQINGRVGLLDIDKTFDYTFRIKTPQLLNIPSSMNNTSPNITNNNNTSGNTNINGVNANGANNNNNSNISTLPMTVVNSNNINNTNMNMANLSPQQIQILQQKKIKNAQLGQQQPQNVPTTSKNNGASPLSQQAKVESFINYNNTNTNTLTTTTTTTTTTNNNNTKGNADKLNNTVATTDSNVPNVSVNSNSNKNNSLTSVDSSLKMGTAINSPPLNNMAAPTAPITDNNTNNHNNSNNVGTPVNIGIKSPFTHTPK</sequence>
<keyword evidence="4" id="KW-1185">Reference proteome</keyword>